<protein>
    <recommendedName>
        <fullName evidence="3">tRNA pseudouridine(55) synthase</fullName>
        <ecNumber evidence="3">5.4.99.25</ecNumber>
    </recommendedName>
</protein>
<dbReference type="PANTHER" id="PTHR13767">
    <property type="entry name" value="TRNA-PSEUDOURIDINE SYNTHASE"/>
    <property type="match status" value="1"/>
</dbReference>
<organism evidence="8 9">
    <name type="scientific">Ophiocordyceps australis</name>
    <dbReference type="NCBI Taxonomy" id="1399860"/>
    <lineage>
        <taxon>Eukaryota</taxon>
        <taxon>Fungi</taxon>
        <taxon>Dikarya</taxon>
        <taxon>Ascomycota</taxon>
        <taxon>Pezizomycotina</taxon>
        <taxon>Sordariomycetes</taxon>
        <taxon>Hypocreomycetidae</taxon>
        <taxon>Hypocreales</taxon>
        <taxon>Ophiocordycipitaceae</taxon>
        <taxon>Ophiocordyceps</taxon>
    </lineage>
</organism>
<keyword evidence="9" id="KW-1185">Reference proteome</keyword>
<dbReference type="Pfam" id="PF01509">
    <property type="entry name" value="TruB_N"/>
    <property type="match status" value="1"/>
</dbReference>
<evidence type="ECO:0000313" key="9">
    <source>
        <dbReference type="Proteomes" id="UP000224854"/>
    </source>
</evidence>
<dbReference type="EC" id="5.4.99.25" evidence="3"/>
<evidence type="ECO:0000256" key="5">
    <source>
        <dbReference type="ARBA" id="ARBA00023235"/>
    </source>
</evidence>
<comment type="catalytic activity">
    <reaction evidence="1">
        <text>a uridine in mRNA = a pseudouridine in mRNA</text>
        <dbReference type="Rhea" id="RHEA:56644"/>
        <dbReference type="Rhea" id="RHEA-COMP:14658"/>
        <dbReference type="Rhea" id="RHEA-COMP:14659"/>
        <dbReference type="ChEBI" id="CHEBI:65314"/>
        <dbReference type="ChEBI" id="CHEBI:65315"/>
    </reaction>
</comment>
<dbReference type="AlphaFoldDB" id="A0A2C5ZPH4"/>
<keyword evidence="5" id="KW-0413">Isomerase</keyword>
<sequence length="484" mass="54516">MASDAVREGVFAINKPKGPTSAEILRVCQRHFNPSAFFRPMIQGYVDQHHKEMQEPGRIYRRRFLQAQRVKLGHGGTLDPLATGILIVGIGSCTKALRQFLDCTKTYEVVVLFGASTDSYDRVGRVLDHKPYSHITRELVEEKLAQFRGKTTQVPPLFSALKMNGKPLYEYAREGKPIPREIEGREVTAEVEFMEWYPPGTHGHRWPTQQAEECERNIARQVWRSKKTLKTSGAQEKQDEAQAIAAHESMKRDFEQRLDGLIKDAPLQRRKRDAVVHMSGALNAMPESFGPPGKVSLPLPPTTDKDSPTPWTDEGPPACKIRLTVTSGYYVRSFCHDLGAAIGSAGIMVELCRTRQSDFTIGGPNTLDYSDLEKGEQVWGPQVVNMIARWNGEPEGDWASIVSADVNSLHAPPKTQQTLMEEVSPSFQHQRFRPRFSNRHNRHAPFRNNEKRRFSPQHGEKRKRPGSDDATSPSPNKMSAVAKD</sequence>
<evidence type="ECO:0000256" key="6">
    <source>
        <dbReference type="SAM" id="MobiDB-lite"/>
    </source>
</evidence>
<gene>
    <name evidence="8" type="ORF">CDD82_7587</name>
</gene>
<dbReference type="GO" id="GO:0003723">
    <property type="term" value="F:RNA binding"/>
    <property type="evidence" value="ECO:0007669"/>
    <property type="project" value="InterPro"/>
</dbReference>
<dbReference type="Gene3D" id="3.30.2350.10">
    <property type="entry name" value="Pseudouridine synthase"/>
    <property type="match status" value="1"/>
</dbReference>
<dbReference type="GO" id="GO:0006400">
    <property type="term" value="P:tRNA modification"/>
    <property type="evidence" value="ECO:0007669"/>
    <property type="project" value="TreeGrafter"/>
</dbReference>
<dbReference type="OrthoDB" id="9995526at2759"/>
<reference evidence="8 9" key="1">
    <citation type="submission" date="2017-06" db="EMBL/GenBank/DDBJ databases">
        <title>Ant-infecting Ophiocordyceps genomes reveal a high diversity of potential behavioral manipulation genes and a possible major role for enterotoxins.</title>
        <authorList>
            <person name="De Bekker C."/>
            <person name="Evans H.C."/>
            <person name="Brachmann A."/>
            <person name="Hughes D.P."/>
        </authorList>
    </citation>
    <scope>NUCLEOTIDE SEQUENCE [LARGE SCALE GENOMIC DNA]</scope>
    <source>
        <strain evidence="8 9">1348a</strain>
    </source>
</reference>
<feature type="domain" description="Pseudouridine synthase II N-terminal" evidence="7">
    <location>
        <begin position="62"/>
        <end position="188"/>
    </location>
</feature>
<evidence type="ECO:0000256" key="4">
    <source>
        <dbReference type="ARBA" id="ARBA00022694"/>
    </source>
</evidence>
<accession>A0A2C5ZPH4</accession>
<dbReference type="GO" id="GO:1990481">
    <property type="term" value="P:mRNA pseudouridine synthesis"/>
    <property type="evidence" value="ECO:0007669"/>
    <property type="project" value="TreeGrafter"/>
</dbReference>
<dbReference type="InterPro" id="IPR002501">
    <property type="entry name" value="PsdUridine_synth_N"/>
</dbReference>
<dbReference type="EMBL" id="NJEU01000090">
    <property type="protein sequence ID" value="PHH81896.1"/>
    <property type="molecule type" value="Genomic_DNA"/>
</dbReference>
<dbReference type="GO" id="GO:0005634">
    <property type="term" value="C:nucleus"/>
    <property type="evidence" value="ECO:0007669"/>
    <property type="project" value="TreeGrafter"/>
</dbReference>
<feature type="region of interest" description="Disordered" evidence="6">
    <location>
        <begin position="285"/>
        <end position="315"/>
    </location>
</feature>
<evidence type="ECO:0000256" key="1">
    <source>
        <dbReference type="ARBA" id="ARBA00001166"/>
    </source>
</evidence>
<evidence type="ECO:0000256" key="3">
    <source>
        <dbReference type="ARBA" id="ARBA00012787"/>
    </source>
</evidence>
<evidence type="ECO:0000256" key="2">
    <source>
        <dbReference type="ARBA" id="ARBA00008999"/>
    </source>
</evidence>
<dbReference type="InterPro" id="IPR020103">
    <property type="entry name" value="PsdUridine_synth_cat_dom_sf"/>
</dbReference>
<feature type="compositionally biased region" description="Basic residues" evidence="6">
    <location>
        <begin position="430"/>
        <end position="445"/>
    </location>
</feature>
<dbReference type="Proteomes" id="UP000224854">
    <property type="component" value="Unassembled WGS sequence"/>
</dbReference>
<dbReference type="HAMAP" id="MF_01080">
    <property type="entry name" value="TruB_bact"/>
    <property type="match status" value="1"/>
</dbReference>
<evidence type="ECO:0000259" key="7">
    <source>
        <dbReference type="Pfam" id="PF01509"/>
    </source>
</evidence>
<evidence type="ECO:0000313" key="8">
    <source>
        <dbReference type="EMBL" id="PHH81896.1"/>
    </source>
</evidence>
<comment type="caution">
    <text evidence="8">The sequence shown here is derived from an EMBL/GenBank/DDBJ whole genome shotgun (WGS) entry which is preliminary data.</text>
</comment>
<name>A0A2C5ZPH4_9HYPO</name>
<dbReference type="GO" id="GO:0160148">
    <property type="term" value="F:tRNA pseudouridine(55) synthase activity"/>
    <property type="evidence" value="ECO:0007669"/>
    <property type="project" value="UniProtKB-EC"/>
</dbReference>
<dbReference type="SUPFAM" id="SSF55120">
    <property type="entry name" value="Pseudouridine synthase"/>
    <property type="match status" value="1"/>
</dbReference>
<dbReference type="InterPro" id="IPR014780">
    <property type="entry name" value="tRNA_psdUridine_synth_TruB"/>
</dbReference>
<comment type="similarity">
    <text evidence="2">Belongs to the pseudouridine synthase TruB family.</text>
</comment>
<proteinExistence type="inferred from homology"/>
<feature type="compositionally biased region" description="Polar residues" evidence="6">
    <location>
        <begin position="415"/>
        <end position="429"/>
    </location>
</feature>
<keyword evidence="4" id="KW-0819">tRNA processing</keyword>
<feature type="region of interest" description="Disordered" evidence="6">
    <location>
        <begin position="415"/>
        <end position="484"/>
    </location>
</feature>
<dbReference type="PANTHER" id="PTHR13767:SF2">
    <property type="entry name" value="PSEUDOURIDYLATE SYNTHASE TRUB1"/>
    <property type="match status" value="1"/>
</dbReference>